<reference evidence="3" key="1">
    <citation type="submission" date="2010-08" db="EMBL/GenBank/DDBJ databases">
        <authorList>
            <consortium name="Caenorhabditis japonica Sequencing Consortium"/>
            <person name="Wilson R.K."/>
        </authorList>
    </citation>
    <scope>NUCLEOTIDE SEQUENCE [LARGE SCALE GENOMIC DNA]</scope>
    <source>
        <strain evidence="3">DF5081</strain>
    </source>
</reference>
<dbReference type="EnsemblMetazoa" id="CJA32384.1">
    <property type="protein sequence ID" value="CJA32384.1"/>
    <property type="gene ID" value="WBGene00208231"/>
</dbReference>
<feature type="compositionally biased region" description="Basic and acidic residues" evidence="1">
    <location>
        <begin position="70"/>
        <end position="99"/>
    </location>
</feature>
<proteinExistence type="predicted"/>
<feature type="compositionally biased region" description="Basic and acidic residues" evidence="1">
    <location>
        <begin position="1"/>
        <end position="18"/>
    </location>
</feature>
<reference evidence="2" key="2">
    <citation type="submission" date="2022-06" db="UniProtKB">
        <authorList>
            <consortium name="EnsemblMetazoa"/>
        </authorList>
    </citation>
    <scope>IDENTIFICATION</scope>
    <source>
        <strain evidence="2">DF5081</strain>
    </source>
</reference>
<feature type="region of interest" description="Disordered" evidence="1">
    <location>
        <begin position="1"/>
        <end position="26"/>
    </location>
</feature>
<dbReference type="Proteomes" id="UP000005237">
    <property type="component" value="Unassembled WGS sequence"/>
</dbReference>
<evidence type="ECO:0000256" key="1">
    <source>
        <dbReference type="SAM" id="MobiDB-lite"/>
    </source>
</evidence>
<keyword evidence="3" id="KW-1185">Reference proteome</keyword>
<organism evidence="2 3">
    <name type="scientific">Caenorhabditis japonica</name>
    <dbReference type="NCBI Taxonomy" id="281687"/>
    <lineage>
        <taxon>Eukaryota</taxon>
        <taxon>Metazoa</taxon>
        <taxon>Ecdysozoa</taxon>
        <taxon>Nematoda</taxon>
        <taxon>Chromadorea</taxon>
        <taxon>Rhabditida</taxon>
        <taxon>Rhabditina</taxon>
        <taxon>Rhabditomorpha</taxon>
        <taxon>Rhabditoidea</taxon>
        <taxon>Rhabditidae</taxon>
        <taxon>Peloderinae</taxon>
        <taxon>Caenorhabditis</taxon>
    </lineage>
</organism>
<feature type="region of interest" description="Disordered" evidence="1">
    <location>
        <begin position="63"/>
        <end position="99"/>
    </location>
</feature>
<accession>A0A8R1EA69</accession>
<dbReference type="AlphaFoldDB" id="A0A8R1EA69"/>
<name>A0A8R1EA69_CAEJA</name>
<evidence type="ECO:0000313" key="3">
    <source>
        <dbReference type="Proteomes" id="UP000005237"/>
    </source>
</evidence>
<protein>
    <submittedName>
        <fullName evidence="2">Uncharacterized protein</fullName>
    </submittedName>
</protein>
<sequence length="99" mass="11622">MFAAYSEDRKNADDRTRYQEQQSDLQVRTRWAVQQASKKETERIAQKTLQNQEKMVIQQIGFGESDDEDGGPRIELPEEHQKHSDEVFLAPEVRRQANM</sequence>
<evidence type="ECO:0000313" key="2">
    <source>
        <dbReference type="EnsemblMetazoa" id="CJA32384.1"/>
    </source>
</evidence>